<proteinExistence type="predicted"/>
<accession>A0A139IJQ7</accession>
<keyword evidence="2" id="KW-1185">Reference proteome</keyword>
<name>A0A139IJQ7_9PEZI</name>
<evidence type="ECO:0000313" key="1">
    <source>
        <dbReference type="EMBL" id="KXT14875.1"/>
    </source>
</evidence>
<protein>
    <submittedName>
        <fullName evidence="1">Uncharacterized protein</fullName>
    </submittedName>
</protein>
<organism evidence="1 2">
    <name type="scientific">Pseudocercospora musae</name>
    <dbReference type="NCBI Taxonomy" id="113226"/>
    <lineage>
        <taxon>Eukaryota</taxon>
        <taxon>Fungi</taxon>
        <taxon>Dikarya</taxon>
        <taxon>Ascomycota</taxon>
        <taxon>Pezizomycotina</taxon>
        <taxon>Dothideomycetes</taxon>
        <taxon>Dothideomycetidae</taxon>
        <taxon>Mycosphaerellales</taxon>
        <taxon>Mycosphaerellaceae</taxon>
        <taxon>Pseudocercospora</taxon>
    </lineage>
</organism>
<sequence length="198" mass="22365">MSMSMESPLLSLPREIRDIPAVISETVIVNDQPFRIKPRSKTGVVSRSDNGLASTCKQINAEYSHLLRKAAFTPGIRTVAPIYNFDFTEMITFVGSLKDYEIQAANRNNNLAVNLFISSITSAEARRLMEWLKIAESIGIELRYVVQWTNFNMKIFKCMEAVVGQTREGRKIMKALGARSVGAWSWESYQSSLENRSC</sequence>
<dbReference type="Proteomes" id="UP000073492">
    <property type="component" value="Unassembled WGS sequence"/>
</dbReference>
<evidence type="ECO:0000313" key="2">
    <source>
        <dbReference type="Proteomes" id="UP000073492"/>
    </source>
</evidence>
<reference evidence="1 2" key="1">
    <citation type="submission" date="2015-07" db="EMBL/GenBank/DDBJ databases">
        <title>Comparative genomics of the Sigatoka disease complex on banana suggests a link between parallel evolutionary changes in Pseudocercospora fijiensis and Pseudocercospora eumusae and increased virulence on the banana host.</title>
        <authorList>
            <person name="Chang T.-C."/>
            <person name="Salvucci A."/>
            <person name="Crous P.W."/>
            <person name="Stergiopoulos I."/>
        </authorList>
    </citation>
    <scope>NUCLEOTIDE SEQUENCE [LARGE SCALE GENOMIC DNA]</scope>
    <source>
        <strain evidence="1 2">CBS 116634</strain>
    </source>
</reference>
<dbReference type="OrthoDB" id="3639334at2759"/>
<dbReference type="AlphaFoldDB" id="A0A139IJQ7"/>
<comment type="caution">
    <text evidence="1">The sequence shown here is derived from an EMBL/GenBank/DDBJ whole genome shotgun (WGS) entry which is preliminary data.</text>
</comment>
<dbReference type="EMBL" id="LFZO01000072">
    <property type="protein sequence ID" value="KXT14875.1"/>
    <property type="molecule type" value="Genomic_DNA"/>
</dbReference>
<gene>
    <name evidence="1" type="ORF">AC579_761</name>
</gene>